<dbReference type="OrthoDB" id="414945at2759"/>
<dbReference type="KEGG" id="nta:107806641"/>
<name>A0A1S4BBQ5_TOBAC</name>
<reference evidence="1" key="1">
    <citation type="submission" date="2025-08" db="UniProtKB">
        <authorList>
            <consortium name="RefSeq"/>
        </authorList>
    </citation>
    <scope>IDENTIFICATION</scope>
</reference>
<proteinExistence type="predicted"/>
<dbReference type="STRING" id="4097.A0A1S4BBQ5"/>
<accession>A0A1S4BBQ5</accession>
<protein>
    <submittedName>
        <fullName evidence="1">Uncharacterized mitochondrial protein AtMg00810-like</fullName>
    </submittedName>
</protein>
<dbReference type="RefSeq" id="XP_016486324.1">
    <property type="nucleotide sequence ID" value="XM_016630838.1"/>
</dbReference>
<dbReference type="PaxDb" id="4097-A0A1S4BBQ5"/>
<gene>
    <name evidence="1" type="primary">LOC107806641</name>
</gene>
<sequence>MTNSKSRNWEDYYFMGLEVFYKEDGVITSQRKFSLDLLREYEYIYYSSLSSPIDLTVELKAKEGAVLTDPSSCRTVIWKSNFFTNTRLDIAYSVQHLNQFIQNPREPHMKVANRLLRYLRGDPILGIVCLTVLVAPSGDIVTQTGSMSGR</sequence>
<dbReference type="PANTHER" id="PTHR11439:SF505">
    <property type="entry name" value="REVERSE TRANSCRIPTASE TY1_COPIA-TYPE DOMAIN-CONTAINING PROTEIN"/>
    <property type="match status" value="1"/>
</dbReference>
<dbReference type="AlphaFoldDB" id="A0A1S4BBQ5"/>
<dbReference type="PANTHER" id="PTHR11439">
    <property type="entry name" value="GAG-POL-RELATED RETROTRANSPOSON"/>
    <property type="match status" value="1"/>
</dbReference>
<organism evidence="1">
    <name type="scientific">Nicotiana tabacum</name>
    <name type="common">Common tobacco</name>
    <dbReference type="NCBI Taxonomy" id="4097"/>
    <lineage>
        <taxon>Eukaryota</taxon>
        <taxon>Viridiplantae</taxon>
        <taxon>Streptophyta</taxon>
        <taxon>Embryophyta</taxon>
        <taxon>Tracheophyta</taxon>
        <taxon>Spermatophyta</taxon>
        <taxon>Magnoliopsida</taxon>
        <taxon>eudicotyledons</taxon>
        <taxon>Gunneridae</taxon>
        <taxon>Pentapetalae</taxon>
        <taxon>asterids</taxon>
        <taxon>lamiids</taxon>
        <taxon>Solanales</taxon>
        <taxon>Solanaceae</taxon>
        <taxon>Nicotianoideae</taxon>
        <taxon>Nicotianeae</taxon>
        <taxon>Nicotiana</taxon>
    </lineage>
</organism>
<evidence type="ECO:0000313" key="1">
    <source>
        <dbReference type="RefSeq" id="XP_016486324.1"/>
    </source>
</evidence>